<protein>
    <recommendedName>
        <fullName evidence="3">Biliverdin-producing heme oxygenase</fullName>
    </recommendedName>
</protein>
<dbReference type="SUPFAM" id="SSF48613">
    <property type="entry name" value="Heme oxygenase-like"/>
    <property type="match status" value="1"/>
</dbReference>
<dbReference type="InterPro" id="IPR016084">
    <property type="entry name" value="Haem_Oase-like_multi-hlx"/>
</dbReference>
<comment type="caution">
    <text evidence="1">The sequence shown here is derived from an EMBL/GenBank/DDBJ whole genome shotgun (WGS) entry which is preliminary data.</text>
</comment>
<dbReference type="CDD" id="cd19166">
    <property type="entry name" value="HemeO-bac"/>
    <property type="match status" value="1"/>
</dbReference>
<dbReference type="RefSeq" id="WP_188561403.1">
    <property type="nucleotide sequence ID" value="NZ_BMGY01000010.1"/>
</dbReference>
<gene>
    <name evidence="1" type="ORF">GCM10011495_14630</name>
</gene>
<dbReference type="EMBL" id="BMGY01000010">
    <property type="protein sequence ID" value="GGH83918.1"/>
    <property type="molecule type" value="Genomic_DNA"/>
</dbReference>
<proteinExistence type="predicted"/>
<keyword evidence="2" id="KW-1185">Reference proteome</keyword>
<organism evidence="1 2">
    <name type="scientific">Hymenobacter frigidus</name>
    <dbReference type="NCBI Taxonomy" id="1524095"/>
    <lineage>
        <taxon>Bacteria</taxon>
        <taxon>Pseudomonadati</taxon>
        <taxon>Bacteroidota</taxon>
        <taxon>Cytophagia</taxon>
        <taxon>Cytophagales</taxon>
        <taxon>Hymenobacteraceae</taxon>
        <taxon>Hymenobacter</taxon>
    </lineage>
</organism>
<evidence type="ECO:0000313" key="1">
    <source>
        <dbReference type="EMBL" id="GGH83918.1"/>
    </source>
</evidence>
<evidence type="ECO:0008006" key="3">
    <source>
        <dbReference type="Google" id="ProtNLM"/>
    </source>
</evidence>
<dbReference type="Gene3D" id="1.20.910.10">
    <property type="entry name" value="Heme oxygenase-like"/>
    <property type="match status" value="1"/>
</dbReference>
<name>A0ABQ2A0N4_9BACT</name>
<dbReference type="Proteomes" id="UP000637774">
    <property type="component" value="Unassembled WGS sequence"/>
</dbReference>
<evidence type="ECO:0000313" key="2">
    <source>
        <dbReference type="Proteomes" id="UP000637774"/>
    </source>
</evidence>
<reference evidence="2" key="1">
    <citation type="journal article" date="2019" name="Int. J. Syst. Evol. Microbiol.">
        <title>The Global Catalogue of Microorganisms (GCM) 10K type strain sequencing project: providing services to taxonomists for standard genome sequencing and annotation.</title>
        <authorList>
            <consortium name="The Broad Institute Genomics Platform"/>
            <consortium name="The Broad Institute Genome Sequencing Center for Infectious Disease"/>
            <person name="Wu L."/>
            <person name="Ma J."/>
        </authorList>
    </citation>
    <scope>NUCLEOTIDE SEQUENCE [LARGE SCALE GENOMIC DNA]</scope>
    <source>
        <strain evidence="2">CGMCC 1.14966</strain>
    </source>
</reference>
<sequence length="193" mass="21433">MLTTSQTPTLLLRLRSETRPQHEALEQNDFNQALTAGTLTALGTARFLAKMYGFLRPYETALQEHAADFSAAWEVPERLRAHLILTDLERPESAPDLPWCPAMPPLRTRPQLLGAMYVVEGSTLGGQVITRQLAQAGILLRAYFTGYGALTGPRWKAFCQLLTEAAPAGPDQDEIVASARLTFQRLDQWITQP</sequence>
<accession>A0ABQ2A0N4</accession>